<keyword evidence="1" id="KW-0677">Repeat</keyword>
<dbReference type="Gene3D" id="1.25.40.10">
    <property type="entry name" value="Tetratricopeptide repeat domain"/>
    <property type="match status" value="2"/>
</dbReference>
<dbReference type="PANTHER" id="PTHR45586">
    <property type="entry name" value="TPR REPEAT-CONTAINING PROTEIN PA4667"/>
    <property type="match status" value="1"/>
</dbReference>
<comment type="caution">
    <text evidence="5">The sequence shown here is derived from an EMBL/GenBank/DDBJ whole genome shotgun (WGS) entry which is preliminary data.</text>
</comment>
<name>A0ABU9KXR8_9FLAO</name>
<dbReference type="Pfam" id="PF13432">
    <property type="entry name" value="TPR_16"/>
    <property type="match status" value="1"/>
</dbReference>
<dbReference type="InterPro" id="IPR051012">
    <property type="entry name" value="CellSynth/LPSAsmb/PSIAsmb"/>
</dbReference>
<keyword evidence="6" id="KW-1185">Reference proteome</keyword>
<accession>A0ABU9KXR8</accession>
<evidence type="ECO:0000256" key="1">
    <source>
        <dbReference type="ARBA" id="ARBA00022737"/>
    </source>
</evidence>
<evidence type="ECO:0000256" key="3">
    <source>
        <dbReference type="PROSITE-ProRule" id="PRU00339"/>
    </source>
</evidence>
<dbReference type="EMBL" id="JBCDNA010000001">
    <property type="protein sequence ID" value="MEL4454988.1"/>
    <property type="molecule type" value="Genomic_DNA"/>
</dbReference>
<evidence type="ECO:0000313" key="5">
    <source>
        <dbReference type="EMBL" id="MEL4454988.1"/>
    </source>
</evidence>
<dbReference type="InterPro" id="IPR011990">
    <property type="entry name" value="TPR-like_helical_dom_sf"/>
</dbReference>
<evidence type="ECO:0000256" key="4">
    <source>
        <dbReference type="SAM" id="SignalP"/>
    </source>
</evidence>
<keyword evidence="4" id="KW-0732">Signal</keyword>
<dbReference type="Pfam" id="PF13181">
    <property type="entry name" value="TPR_8"/>
    <property type="match status" value="1"/>
</dbReference>
<dbReference type="PROSITE" id="PS50293">
    <property type="entry name" value="TPR_REGION"/>
    <property type="match status" value="1"/>
</dbReference>
<feature type="repeat" description="TPR" evidence="3">
    <location>
        <begin position="297"/>
        <end position="330"/>
    </location>
</feature>
<keyword evidence="2 3" id="KW-0802">TPR repeat</keyword>
<evidence type="ECO:0000256" key="2">
    <source>
        <dbReference type="ARBA" id="ARBA00022803"/>
    </source>
</evidence>
<feature type="signal peptide" evidence="4">
    <location>
        <begin position="1"/>
        <end position="21"/>
    </location>
</feature>
<dbReference type="InterPro" id="IPR019734">
    <property type="entry name" value="TPR_rpt"/>
</dbReference>
<sequence>MKNQILLLVALFICTITYAQKDELKAAEKAVKKNDYAAAIVDIGKAEALIAGADDKTKAKFYYLKGESYAGLAKTDPSIENFNIAAESFNALFEEEDKMGSSKYSELARPTMNTLISEISAKGIQSYQNKDYTAAKTELYEVYHLSKTDTVFLEYAANAAYLDKDYPLALDYFTSLKDLGYTGITTEYTAINVDSGERENMGGKTNMDLMVKAGTHSDPLVNTSESKQPTIVKNIAFVHVEMGDTEKAIAAVKEAREVAPDDVNLILTEANLQIKLGNKDEFAALMNQALELDPTNAALYFNLGVITGEQGDFEKAKEYYTKCIELDPNYVDAYINLGSAHLEKDKALVEEMNKNLNDFDKYDAVKAKQVDLYKTVIPYYEKALELRPDDIDTIRTLMSLYENTEMDEKFQAMKAQYDALK</sequence>
<protein>
    <submittedName>
        <fullName evidence="5">Tetratricopeptide repeat protein</fullName>
    </submittedName>
</protein>
<feature type="repeat" description="TPR" evidence="3">
    <location>
        <begin position="229"/>
        <end position="262"/>
    </location>
</feature>
<proteinExistence type="predicted"/>
<dbReference type="SMART" id="SM00028">
    <property type="entry name" value="TPR"/>
    <property type="match status" value="4"/>
</dbReference>
<dbReference type="PROSITE" id="PS50005">
    <property type="entry name" value="TPR"/>
    <property type="match status" value="2"/>
</dbReference>
<dbReference type="Proteomes" id="UP001474120">
    <property type="component" value="Unassembled WGS sequence"/>
</dbReference>
<evidence type="ECO:0000313" key="6">
    <source>
        <dbReference type="Proteomes" id="UP001474120"/>
    </source>
</evidence>
<dbReference type="SUPFAM" id="SSF48452">
    <property type="entry name" value="TPR-like"/>
    <property type="match status" value="1"/>
</dbReference>
<gene>
    <name evidence="5" type="ORF">AABB81_03720</name>
</gene>
<reference evidence="5 6" key="1">
    <citation type="submission" date="2024-04" db="EMBL/GenBank/DDBJ databases">
        <title>whole genome sequencing of Lutimonas vermicola strain IMCC1616.</title>
        <authorList>
            <person name="Bae S.S."/>
        </authorList>
    </citation>
    <scope>NUCLEOTIDE SEQUENCE [LARGE SCALE GENOMIC DNA]</scope>
    <source>
        <strain evidence="5 6">IMCC1616</strain>
    </source>
</reference>
<feature type="chain" id="PRO_5045058977" evidence="4">
    <location>
        <begin position="22"/>
        <end position="421"/>
    </location>
</feature>
<organism evidence="5 6">
    <name type="scientific">Lutimonas vermicola</name>
    <dbReference type="NCBI Taxonomy" id="414288"/>
    <lineage>
        <taxon>Bacteria</taxon>
        <taxon>Pseudomonadati</taxon>
        <taxon>Bacteroidota</taxon>
        <taxon>Flavobacteriia</taxon>
        <taxon>Flavobacteriales</taxon>
        <taxon>Flavobacteriaceae</taxon>
        <taxon>Lutimonas</taxon>
    </lineage>
</organism>
<dbReference type="PANTHER" id="PTHR45586:SF1">
    <property type="entry name" value="LIPOPOLYSACCHARIDE ASSEMBLY PROTEIN B"/>
    <property type="match status" value="1"/>
</dbReference>
<dbReference type="RefSeq" id="WP_342158714.1">
    <property type="nucleotide sequence ID" value="NZ_JBCDNA010000001.1"/>
</dbReference>